<name>A0A286GZZ1_9PROT</name>
<dbReference type="InterPro" id="IPR004637">
    <property type="entry name" value="Dat"/>
</dbReference>
<dbReference type="InterPro" id="IPR015421">
    <property type="entry name" value="PyrdxlP-dep_Trfase_major"/>
</dbReference>
<dbReference type="RefSeq" id="WP_097281501.1">
    <property type="nucleotide sequence ID" value="NZ_OCNJ01000016.1"/>
</dbReference>
<dbReference type="InterPro" id="IPR015424">
    <property type="entry name" value="PyrdxlP-dep_Trfase"/>
</dbReference>
<dbReference type="GO" id="GO:0030170">
    <property type="term" value="F:pyridoxal phosphate binding"/>
    <property type="evidence" value="ECO:0007669"/>
    <property type="project" value="InterPro"/>
</dbReference>
<sequence length="645" mass="69834">MTISRTPYGACAAPEGHSGHPATLRAVPDADEPATRIGDLVIRAARADDGAAMFELVKQTGSLDLNSAYCYLMMGQWFSDTCVVAERDGRVVGFVIGFVPPTQPDTIFVWQVGVAPSEKGRGVGKRLLDAFLECEGPEGRPRYLEATVTPSNTASEMLFRSVARRQGARLKISEIFPGEWFPGDEGSDHEPERLFRIGPLPAATAGDTKKTGRTDPMDIFETYESNVRSYVRDFPAVFVKAKGHTLTDENGREYIDFFAGAGALNYGHNDEGMKQALIAYLQSDGVMHSLDMATSAKGRFIQRFQDVILKPRGMTYKMMFPGPTGTNTVESALKLARKVKGREKIVSFTNAFHGMTLGSLAVTGNQFKRDGAGLPLNNTVFMPFDGYMGEGVDTLDYFEKTLEDSGSGFDLPAAVILETVQGEGGINAASMPWLKRLREICTRWDILMIVDDVQAGCGRTGTFFSFEPAGIDPDIVCLSKSLGGMGVPFAVTLVKPEYDVFGPGEHNGTFRGNNLAFVAAAEALRFWETEDLADDVREKAAVIKERFIRLRDRFPQLDGEVRGRGFMQGIALGAEGAAKEICAEAFKRGLIIETSGPSGEVVKILAPLTITRDGLAKGLDILEAAFATVAGKRGKTGSTDARSAA</sequence>
<dbReference type="SUPFAM" id="SSF55729">
    <property type="entry name" value="Acyl-CoA N-acyltransferases (Nat)"/>
    <property type="match status" value="1"/>
</dbReference>
<comment type="catalytic activity">
    <reaction evidence="11">
        <text>L-2,4-diaminobutanoate + acetyl-CoA = (2S)-4-acetamido-2-aminobutanoate + CoA + H(+)</text>
        <dbReference type="Rhea" id="RHEA:16901"/>
        <dbReference type="ChEBI" id="CHEBI:15378"/>
        <dbReference type="ChEBI" id="CHEBI:57287"/>
        <dbReference type="ChEBI" id="CHEBI:57288"/>
        <dbReference type="ChEBI" id="CHEBI:58761"/>
        <dbReference type="ChEBI" id="CHEBI:58929"/>
        <dbReference type="EC" id="2.3.1.178"/>
    </reaction>
</comment>
<comment type="pathway">
    <text evidence="2">Amine and polyamine biosynthesis; ectoine biosynthesis; L-ectoine from L-aspartate 4-semialdehyde: step 2/3.</text>
</comment>
<dbReference type="InterPro" id="IPR049704">
    <property type="entry name" value="Aminotrans_3_PPA_site"/>
</dbReference>
<dbReference type="UniPathway" id="UPA00067">
    <property type="reaction ID" value="UER00122"/>
</dbReference>
<dbReference type="Gene3D" id="3.40.640.10">
    <property type="entry name" value="Type I PLP-dependent aspartate aminotransferase-like (Major domain)"/>
    <property type="match status" value="1"/>
</dbReference>
<dbReference type="InterPro" id="IPR012773">
    <property type="entry name" value="Ectoine_EctB"/>
</dbReference>
<dbReference type="PANTHER" id="PTHR43552">
    <property type="entry name" value="DIAMINOBUTYRATE--2-OXOGLUTARATE AMINOTRANSFERASE"/>
    <property type="match status" value="1"/>
</dbReference>
<dbReference type="PANTHER" id="PTHR43552:SF2">
    <property type="entry name" value="DIAMINOBUTYRATE--2-OXOGLUTARATE TRANSAMINASE"/>
    <property type="match status" value="1"/>
</dbReference>
<dbReference type="GO" id="GO:0033816">
    <property type="term" value="F:diaminobutyrate acetyltransferase activity"/>
    <property type="evidence" value="ECO:0007669"/>
    <property type="project" value="UniProtKB-EC"/>
</dbReference>
<organism evidence="13 14">
    <name type="scientific">Caenispirillum bisanense</name>
    <dbReference type="NCBI Taxonomy" id="414052"/>
    <lineage>
        <taxon>Bacteria</taxon>
        <taxon>Pseudomonadati</taxon>
        <taxon>Pseudomonadota</taxon>
        <taxon>Alphaproteobacteria</taxon>
        <taxon>Rhodospirillales</taxon>
        <taxon>Novispirillaceae</taxon>
        <taxon>Caenispirillum</taxon>
    </lineage>
</organism>
<dbReference type="OrthoDB" id="9801834at2"/>
<dbReference type="AlphaFoldDB" id="A0A286GZZ1"/>
<keyword evidence="7" id="KW-0032">Aminotransferase</keyword>
<evidence type="ECO:0000313" key="13">
    <source>
        <dbReference type="EMBL" id="SOE01095.1"/>
    </source>
</evidence>
<dbReference type="NCBIfam" id="TIGR00709">
    <property type="entry name" value="dat"/>
    <property type="match status" value="1"/>
</dbReference>
<keyword evidence="8" id="KW-0808">Transferase</keyword>
<evidence type="ECO:0000256" key="3">
    <source>
        <dbReference type="ARBA" id="ARBA00008954"/>
    </source>
</evidence>
<dbReference type="Gene3D" id="3.40.630.30">
    <property type="match status" value="1"/>
</dbReference>
<evidence type="ECO:0000256" key="11">
    <source>
        <dbReference type="ARBA" id="ARBA00048924"/>
    </source>
</evidence>
<dbReference type="Proteomes" id="UP000219621">
    <property type="component" value="Unassembled WGS sequence"/>
</dbReference>
<dbReference type="GO" id="GO:0019491">
    <property type="term" value="P:ectoine biosynthetic process"/>
    <property type="evidence" value="ECO:0007669"/>
    <property type="project" value="UniProtKB-UniPathway"/>
</dbReference>
<dbReference type="NCBIfam" id="NF006733">
    <property type="entry name" value="PRK09264.1"/>
    <property type="match status" value="1"/>
</dbReference>
<dbReference type="NCBIfam" id="TIGR02407">
    <property type="entry name" value="ectoine_ectB"/>
    <property type="match status" value="1"/>
</dbReference>
<evidence type="ECO:0000259" key="12">
    <source>
        <dbReference type="PROSITE" id="PS51186"/>
    </source>
</evidence>
<dbReference type="EMBL" id="OCNJ01000016">
    <property type="protein sequence ID" value="SOE01095.1"/>
    <property type="molecule type" value="Genomic_DNA"/>
</dbReference>
<evidence type="ECO:0000256" key="5">
    <source>
        <dbReference type="ARBA" id="ARBA00012355"/>
    </source>
</evidence>
<comment type="cofactor">
    <cofactor evidence="1">
        <name>pyridoxal 5'-phosphate</name>
        <dbReference type="ChEBI" id="CHEBI:597326"/>
    </cofactor>
</comment>
<protein>
    <recommendedName>
        <fullName evidence="6">L-2,4-diaminobutyric acid acetyltransferase</fullName>
        <ecNumber evidence="5">2.3.1.178</ecNumber>
    </recommendedName>
</protein>
<keyword evidence="14" id="KW-1185">Reference proteome</keyword>
<accession>A0A286GZZ1</accession>
<evidence type="ECO:0000256" key="8">
    <source>
        <dbReference type="ARBA" id="ARBA00022679"/>
    </source>
</evidence>
<dbReference type="InterPro" id="IPR012772">
    <property type="entry name" value="Ectoine_EctA"/>
</dbReference>
<dbReference type="Gene3D" id="3.90.1150.10">
    <property type="entry name" value="Aspartate Aminotransferase, domain 1"/>
    <property type="match status" value="1"/>
</dbReference>
<keyword evidence="9" id="KW-0663">Pyridoxal phosphate</keyword>
<dbReference type="EC" id="2.3.1.178" evidence="5"/>
<keyword evidence="10" id="KW-0012">Acyltransferase</keyword>
<evidence type="ECO:0000313" key="14">
    <source>
        <dbReference type="Proteomes" id="UP000219621"/>
    </source>
</evidence>
<comment type="similarity">
    <text evidence="4">Belongs to the acetyltransferase family. EctA subfamily.</text>
</comment>
<dbReference type="Pfam" id="PF00583">
    <property type="entry name" value="Acetyltransf_1"/>
    <property type="match status" value="1"/>
</dbReference>
<dbReference type="CDD" id="cd04301">
    <property type="entry name" value="NAT_SF"/>
    <property type="match status" value="1"/>
</dbReference>
<evidence type="ECO:0000256" key="4">
    <source>
        <dbReference type="ARBA" id="ARBA00010712"/>
    </source>
</evidence>
<dbReference type="GO" id="GO:0047307">
    <property type="term" value="F:diaminobutyrate-pyruvate transaminase activity"/>
    <property type="evidence" value="ECO:0007669"/>
    <property type="project" value="InterPro"/>
</dbReference>
<dbReference type="InterPro" id="IPR000182">
    <property type="entry name" value="GNAT_dom"/>
</dbReference>
<dbReference type="CDD" id="cd00610">
    <property type="entry name" value="OAT_like"/>
    <property type="match status" value="1"/>
</dbReference>
<evidence type="ECO:0000256" key="6">
    <source>
        <dbReference type="ARBA" id="ARBA00017935"/>
    </source>
</evidence>
<dbReference type="PROSITE" id="PS51186">
    <property type="entry name" value="GNAT"/>
    <property type="match status" value="1"/>
</dbReference>
<dbReference type="NCBIfam" id="TIGR02406">
    <property type="entry name" value="ectoine_EctA"/>
    <property type="match status" value="1"/>
</dbReference>
<evidence type="ECO:0000256" key="7">
    <source>
        <dbReference type="ARBA" id="ARBA00022576"/>
    </source>
</evidence>
<proteinExistence type="inferred from homology"/>
<dbReference type="PROSITE" id="PS00600">
    <property type="entry name" value="AA_TRANSFER_CLASS_3"/>
    <property type="match status" value="1"/>
</dbReference>
<reference evidence="13 14" key="1">
    <citation type="submission" date="2017-09" db="EMBL/GenBank/DDBJ databases">
        <authorList>
            <person name="Ehlers B."/>
            <person name="Leendertz F.H."/>
        </authorList>
    </citation>
    <scope>NUCLEOTIDE SEQUENCE [LARGE SCALE GENOMIC DNA]</scope>
    <source>
        <strain evidence="13 14">USBA 140</strain>
    </source>
</reference>
<dbReference type="InterPro" id="IPR016181">
    <property type="entry name" value="Acyl_CoA_acyltransferase"/>
</dbReference>
<feature type="domain" description="N-acetyltransferase" evidence="12">
    <location>
        <begin position="40"/>
        <end position="197"/>
    </location>
</feature>
<evidence type="ECO:0000256" key="2">
    <source>
        <dbReference type="ARBA" id="ARBA00004978"/>
    </source>
</evidence>
<evidence type="ECO:0000256" key="1">
    <source>
        <dbReference type="ARBA" id="ARBA00001933"/>
    </source>
</evidence>
<dbReference type="SUPFAM" id="SSF53383">
    <property type="entry name" value="PLP-dependent transferases"/>
    <property type="match status" value="1"/>
</dbReference>
<gene>
    <name evidence="13" type="ORF">SAMN05421508_11615</name>
</gene>
<evidence type="ECO:0000256" key="9">
    <source>
        <dbReference type="ARBA" id="ARBA00022898"/>
    </source>
</evidence>
<dbReference type="Pfam" id="PF00202">
    <property type="entry name" value="Aminotran_3"/>
    <property type="match status" value="1"/>
</dbReference>
<evidence type="ECO:0000256" key="10">
    <source>
        <dbReference type="ARBA" id="ARBA00023315"/>
    </source>
</evidence>
<dbReference type="InterPro" id="IPR005814">
    <property type="entry name" value="Aminotrans_3"/>
</dbReference>
<dbReference type="InterPro" id="IPR015422">
    <property type="entry name" value="PyrdxlP-dep_Trfase_small"/>
</dbReference>
<comment type="similarity">
    <text evidence="3">Belongs to the class-III pyridoxal-phosphate-dependent aminotransferase family.</text>
</comment>